<feature type="transmembrane region" description="Helical" evidence="1">
    <location>
        <begin position="101"/>
        <end position="120"/>
    </location>
</feature>
<accession>A0ABT2YUE4</accession>
<evidence type="ECO:0000256" key="1">
    <source>
        <dbReference type="SAM" id="Phobius"/>
    </source>
</evidence>
<dbReference type="Proteomes" id="UP001209713">
    <property type="component" value="Unassembled WGS sequence"/>
</dbReference>
<comment type="caution">
    <text evidence="2">The sequence shown here is derived from an EMBL/GenBank/DDBJ whole genome shotgun (WGS) entry which is preliminary data.</text>
</comment>
<dbReference type="RefSeq" id="WP_263530781.1">
    <property type="nucleotide sequence ID" value="NZ_JAOVZB010000005.1"/>
</dbReference>
<organism evidence="2 3">
    <name type="scientific">Marinomonas sargassi</name>
    <dbReference type="NCBI Taxonomy" id="2984494"/>
    <lineage>
        <taxon>Bacteria</taxon>
        <taxon>Pseudomonadati</taxon>
        <taxon>Pseudomonadota</taxon>
        <taxon>Gammaproteobacteria</taxon>
        <taxon>Oceanospirillales</taxon>
        <taxon>Oceanospirillaceae</taxon>
        <taxon>Marinomonas</taxon>
    </lineage>
</organism>
<evidence type="ECO:0000313" key="2">
    <source>
        <dbReference type="EMBL" id="MCV2403400.1"/>
    </source>
</evidence>
<feature type="transmembrane region" description="Helical" evidence="1">
    <location>
        <begin position="140"/>
        <end position="157"/>
    </location>
</feature>
<feature type="transmembrane region" description="Helical" evidence="1">
    <location>
        <begin position="5"/>
        <end position="24"/>
    </location>
</feature>
<protein>
    <submittedName>
        <fullName evidence="2">DUF2938 domain-containing protein</fullName>
    </submittedName>
</protein>
<gene>
    <name evidence="2" type="ORF">OFY17_10975</name>
</gene>
<keyword evidence="3" id="KW-1185">Reference proteome</keyword>
<feature type="transmembrane region" description="Helical" evidence="1">
    <location>
        <begin position="67"/>
        <end position="89"/>
    </location>
</feature>
<dbReference type="EMBL" id="JAOVZB010000005">
    <property type="protein sequence ID" value="MCV2403400.1"/>
    <property type="molecule type" value="Genomic_DNA"/>
</dbReference>
<dbReference type="Pfam" id="PF11158">
    <property type="entry name" value="DUF2938"/>
    <property type="match status" value="1"/>
</dbReference>
<reference evidence="2 3" key="1">
    <citation type="submission" date="2022-10" db="EMBL/GenBank/DDBJ databases">
        <title>Marinomonas transparenta sp. nov. and Marinomonas sargassi sp. nov., isolated from marine alga (Sargassum natans (L.) Gaillon).</title>
        <authorList>
            <person name="Wang Y."/>
        </authorList>
    </citation>
    <scope>NUCLEOTIDE SEQUENCE [LARGE SCALE GENOMIC DNA]</scope>
    <source>
        <strain evidence="2 3">C2222</strain>
    </source>
</reference>
<keyword evidence="1" id="KW-0812">Transmembrane</keyword>
<keyword evidence="1" id="KW-0472">Membrane</keyword>
<keyword evidence="1" id="KW-1133">Transmembrane helix</keyword>
<name>A0ABT2YUE4_9GAMM</name>
<dbReference type="InterPro" id="IPR021329">
    <property type="entry name" value="DUF2938"/>
</dbReference>
<sequence>MKDWLLVLCVGIGATLIMDIWGLLRKPLLGSPFPNYAFVGRWIMYMPRGVFHHTPISGSAPMKGEHLVGWIIHYLTGIAFAVLLTTLWGSTWLQNPTLAPAILVGVGTIIAPFLLMQPAMGSGIASSKTKAPNSARLQSLITHIVFGLGLYVSGLIVKHTFSL</sequence>
<evidence type="ECO:0000313" key="3">
    <source>
        <dbReference type="Proteomes" id="UP001209713"/>
    </source>
</evidence>
<proteinExistence type="predicted"/>